<dbReference type="GO" id="GO:0045292">
    <property type="term" value="P:mRNA cis splicing, via spliceosome"/>
    <property type="evidence" value="ECO:0007669"/>
    <property type="project" value="TreeGrafter"/>
</dbReference>
<dbReference type="GO" id="GO:0034715">
    <property type="term" value="C:pICln-Sm protein complex"/>
    <property type="evidence" value="ECO:0007669"/>
    <property type="project" value="TreeGrafter"/>
</dbReference>
<dbReference type="OrthoDB" id="19714at2759"/>
<gene>
    <name evidence="6" type="ORF">TGP89_220250</name>
</gene>
<comment type="caution">
    <text evidence="6">The sequence shown here is derived from an EMBL/GenBank/DDBJ whole genome shotgun (WGS) entry which is preliminary data.</text>
</comment>
<name>A0A086J844_TOXGO</name>
<proteinExistence type="predicted"/>
<protein>
    <submittedName>
        <fullName evidence="6">Nucleotide-sensitive chloride conductance regulator (ICln) protein</fullName>
    </submittedName>
</protein>
<keyword evidence="4" id="KW-0539">Nucleus</keyword>
<dbReference type="VEuPathDB" id="ToxoDB:TGP89_220250"/>
<sequence length="206" mass="22208">MPVQWSPARDADGSLQILQGPHGDEEVIACREDDAKLILQGENHGVGTFYITSRRIAWLAKPGAASGDEQRRDISVDYPSIVLHALSRDPNSGHEPCIYCQLKSDAAAEDDEDYVIPEMRIVPTSSERLDSLFKIMSEMAALNPDPDADDGDDDEDDFIIEADGLGEGTSLPGGWEIVEDGQTGNGAGEDGNAGEPEDARMMPNGH</sequence>
<dbReference type="PANTHER" id="PTHR21399:SF0">
    <property type="entry name" value="METHYLOSOME SUBUNIT PICLN"/>
    <property type="match status" value="1"/>
</dbReference>
<dbReference type="AlphaFoldDB" id="A0A086J844"/>
<dbReference type="GO" id="GO:0005829">
    <property type="term" value="C:cytosol"/>
    <property type="evidence" value="ECO:0007669"/>
    <property type="project" value="TreeGrafter"/>
</dbReference>
<dbReference type="GO" id="GO:0000387">
    <property type="term" value="P:spliceosomal snRNP assembly"/>
    <property type="evidence" value="ECO:0007669"/>
    <property type="project" value="TreeGrafter"/>
</dbReference>
<evidence type="ECO:0000256" key="3">
    <source>
        <dbReference type="ARBA" id="ARBA00022490"/>
    </source>
</evidence>
<accession>A0A086J844</accession>
<dbReference type="InterPro" id="IPR039924">
    <property type="entry name" value="ICln/Lot5/Saf5"/>
</dbReference>
<dbReference type="EMBL" id="AEYI02002419">
    <property type="protein sequence ID" value="KFG28312.1"/>
    <property type="molecule type" value="Genomic_DNA"/>
</dbReference>
<comment type="subcellular location">
    <subcellularLocation>
        <location evidence="2">Cytoplasm</location>
    </subcellularLocation>
    <subcellularLocation>
        <location evidence="1">Nucleus</location>
    </subcellularLocation>
</comment>
<evidence type="ECO:0000256" key="5">
    <source>
        <dbReference type="SAM" id="MobiDB-lite"/>
    </source>
</evidence>
<evidence type="ECO:0000313" key="7">
    <source>
        <dbReference type="Proteomes" id="UP000028828"/>
    </source>
</evidence>
<dbReference type="Gene3D" id="2.30.29.30">
    <property type="entry name" value="Pleckstrin-homology domain (PH domain)/Phosphotyrosine-binding domain (PTB)"/>
    <property type="match status" value="1"/>
</dbReference>
<evidence type="ECO:0000313" key="6">
    <source>
        <dbReference type="EMBL" id="KFG28312.1"/>
    </source>
</evidence>
<dbReference type="Pfam" id="PF03517">
    <property type="entry name" value="Voldacs"/>
    <property type="match status" value="1"/>
</dbReference>
<evidence type="ECO:0000256" key="2">
    <source>
        <dbReference type="ARBA" id="ARBA00004496"/>
    </source>
</evidence>
<reference evidence="6 7" key="1">
    <citation type="submission" date="2014-03" db="EMBL/GenBank/DDBJ databases">
        <authorList>
            <person name="Sibley D."/>
            <person name="Venepally P."/>
            <person name="Karamycheva S."/>
            <person name="Hadjithomas M."/>
            <person name="Khan A."/>
            <person name="Brunk B."/>
            <person name="Roos D."/>
            <person name="Caler E."/>
            <person name="Lorenzi H."/>
        </authorList>
    </citation>
    <scope>NUCLEOTIDE SEQUENCE [LARGE SCALE GENOMIC DNA]</scope>
    <source>
        <strain evidence="7">p89</strain>
    </source>
</reference>
<dbReference type="PANTHER" id="PTHR21399">
    <property type="entry name" value="CHLORIDE CONDUCTANCE REGULATORY PROTEIN ICLN"/>
    <property type="match status" value="1"/>
</dbReference>
<evidence type="ECO:0000256" key="1">
    <source>
        <dbReference type="ARBA" id="ARBA00004123"/>
    </source>
</evidence>
<feature type="region of interest" description="Disordered" evidence="5">
    <location>
        <begin position="164"/>
        <end position="206"/>
    </location>
</feature>
<evidence type="ECO:0000256" key="4">
    <source>
        <dbReference type="ARBA" id="ARBA00023242"/>
    </source>
</evidence>
<dbReference type="Proteomes" id="UP000028828">
    <property type="component" value="Unassembled WGS sequence"/>
</dbReference>
<keyword evidence="3" id="KW-0963">Cytoplasm</keyword>
<dbReference type="GO" id="GO:0005681">
    <property type="term" value="C:spliceosomal complex"/>
    <property type="evidence" value="ECO:0007669"/>
    <property type="project" value="TreeGrafter"/>
</dbReference>
<dbReference type="InterPro" id="IPR011993">
    <property type="entry name" value="PH-like_dom_sf"/>
</dbReference>
<organism evidence="6 7">
    <name type="scientific">Toxoplasma gondii p89</name>
    <dbReference type="NCBI Taxonomy" id="943119"/>
    <lineage>
        <taxon>Eukaryota</taxon>
        <taxon>Sar</taxon>
        <taxon>Alveolata</taxon>
        <taxon>Apicomplexa</taxon>
        <taxon>Conoidasida</taxon>
        <taxon>Coccidia</taxon>
        <taxon>Eucoccidiorida</taxon>
        <taxon>Eimeriorina</taxon>
        <taxon>Sarcocystidae</taxon>
        <taxon>Toxoplasma</taxon>
    </lineage>
</organism>